<feature type="region of interest" description="Disordered" evidence="1">
    <location>
        <begin position="397"/>
        <end position="420"/>
    </location>
</feature>
<feature type="chain" id="PRO_5040512517" description="Saponin hydrolase" evidence="2">
    <location>
        <begin position="17"/>
        <end position="630"/>
    </location>
</feature>
<evidence type="ECO:0008006" key="5">
    <source>
        <dbReference type="Google" id="ProtNLM"/>
    </source>
</evidence>
<evidence type="ECO:0000256" key="2">
    <source>
        <dbReference type="SAM" id="SignalP"/>
    </source>
</evidence>
<protein>
    <recommendedName>
        <fullName evidence="5">Saponin hydrolase</fullName>
    </recommendedName>
</protein>
<evidence type="ECO:0000313" key="4">
    <source>
        <dbReference type="Proteomes" id="UP000696573"/>
    </source>
</evidence>
<dbReference type="AlphaFoldDB" id="A0A9N9V9S6"/>
<evidence type="ECO:0000313" key="3">
    <source>
        <dbReference type="EMBL" id="CAH0019587.1"/>
    </source>
</evidence>
<comment type="caution">
    <text evidence="3">The sequence shown here is derived from an EMBL/GenBank/DDBJ whole genome shotgun (WGS) entry which is preliminary data.</text>
</comment>
<dbReference type="Proteomes" id="UP000696573">
    <property type="component" value="Unassembled WGS sequence"/>
</dbReference>
<evidence type="ECO:0000256" key="1">
    <source>
        <dbReference type="SAM" id="MobiDB-lite"/>
    </source>
</evidence>
<feature type="signal peptide" evidence="2">
    <location>
        <begin position="1"/>
        <end position="16"/>
    </location>
</feature>
<accession>A0A9N9V9S6</accession>
<keyword evidence="2" id="KW-0732">Signal</keyword>
<organism evidence="3 4">
    <name type="scientific">Clonostachys rhizophaga</name>
    <dbReference type="NCBI Taxonomy" id="160324"/>
    <lineage>
        <taxon>Eukaryota</taxon>
        <taxon>Fungi</taxon>
        <taxon>Dikarya</taxon>
        <taxon>Ascomycota</taxon>
        <taxon>Pezizomycotina</taxon>
        <taxon>Sordariomycetes</taxon>
        <taxon>Hypocreomycetidae</taxon>
        <taxon>Hypocreales</taxon>
        <taxon>Bionectriaceae</taxon>
        <taxon>Clonostachys</taxon>
    </lineage>
</organism>
<name>A0A9N9V9S6_9HYPO</name>
<reference evidence="3" key="1">
    <citation type="submission" date="2021-10" db="EMBL/GenBank/DDBJ databases">
        <authorList>
            <person name="Piombo E."/>
        </authorList>
    </citation>
    <scope>NUCLEOTIDE SEQUENCE</scope>
</reference>
<proteinExistence type="predicted"/>
<gene>
    <name evidence="3" type="ORF">CRHIZ90672A_00017564</name>
</gene>
<sequence>MKVALIKVMLAGVAAASIIPQKRSDEIPPPPEPEPIALKTLLLPPAIPDDAAVGACDETANPRQTGCLGVTSYFQGGSFTPDGNHVYAEVNFVGAPAAPHPANIYNGSQLIMVKADDTTFPNGDTWKCLTCSLSHDRTSMWDNPQAFLDGKRVLAGLRIVDCGEYDLSSDECTPESMSIHPIRWNTNPDGSGPGGELRELRLHPDNVHLGFNAFSFHDGVLGQNIFFSRLSFNPTPETGLPLGPRYDLTSVTVLTSGDSKPSVDVDGDKLVLNPFALSLGEFRGFSGDGQEVLAIGYPVESSNIDAYAFHLTTGRMRRLTSHPEYVDPIDISRHDGWIAIMDTRGTDRNTWLSGMRHIPPITDLVSVSLTSSVRNNGRRRFFRPYLLDRYGDRGSYFGQKINDQGSSEPGSGDYNDPEWNGRADPRFSFDGTKIAYWEEQTFSPACGGANPLPCYPSKERDGIRQRIVVATLTSREPRQPPKVEMASDVVPWGKPYVPGVEIPASANLPAGNYTLDGEFSGVATVELLAFSEINPRINQVGVTYNNFSDDGNVFLIGTERVIHQQVDTYTQYYDWHSDLTQMIGSVVNTKKTGRGGIQVLMDFTVNNFSANGTLVTTLDGKEYYQPLNFT</sequence>
<keyword evidence="4" id="KW-1185">Reference proteome</keyword>
<dbReference type="EMBL" id="CABFNQ020000586">
    <property type="protein sequence ID" value="CAH0019587.1"/>
    <property type="molecule type" value="Genomic_DNA"/>
</dbReference>
<dbReference type="OrthoDB" id="10265322at2759"/>